<dbReference type="Proteomes" id="UP000078559">
    <property type="component" value="Chromosome 4"/>
</dbReference>
<dbReference type="InterPro" id="IPR056143">
    <property type="entry name" value="DUF7726"/>
</dbReference>
<evidence type="ECO:0000256" key="1">
    <source>
        <dbReference type="SAM" id="MobiDB-lite"/>
    </source>
</evidence>
<evidence type="ECO:0000259" key="2">
    <source>
        <dbReference type="Pfam" id="PF24852"/>
    </source>
</evidence>
<accession>A0A194VYI2</accession>
<dbReference type="OrthoDB" id="2592504at2759"/>
<gene>
    <name evidence="3" type="ORF">VM1G_03709</name>
</gene>
<evidence type="ECO:0000313" key="3">
    <source>
        <dbReference type="EMBL" id="KUI68860.1"/>
    </source>
</evidence>
<feature type="region of interest" description="Disordered" evidence="1">
    <location>
        <begin position="1"/>
        <end position="115"/>
    </location>
</feature>
<dbReference type="PANTHER" id="PTHR42339:SF1">
    <property type="entry name" value="HISTONE H1"/>
    <property type="match status" value="1"/>
</dbReference>
<sequence length="277" mass="30445">MATSWSWTPSEARALTSIDPNTVALQPAQLPNVHHQSMDNNGNTADAPAKAKKKDKPAPTTKTNNKKRKSDSTDGTNAPAPGQENGSAPAKKPRTSRKKTNDEAPTKASGKKAQAEALFDVSSVHLDEEDPGPVPVYETCDTIRRKIRDVLKKDGVTQAGFCRALAQACEGLEVPPQAGQLSRFLANKGPLSGNTNVVFYSSYVLFEKMRIRDRKPKSKFRQEMEELHPGEGVDIENNMNTQRFILHATERASIDKYGKFHITGGHNPSHDYGRKRA</sequence>
<protein>
    <recommendedName>
        <fullName evidence="2">DUF7726 domain-containing protein</fullName>
    </recommendedName>
</protein>
<reference evidence="3" key="1">
    <citation type="submission" date="2014-12" db="EMBL/GenBank/DDBJ databases">
        <title>Genome Sequence of Valsa Canker Pathogens Uncovers a Specific Adaption of Colonization on Woody Bark.</title>
        <authorList>
            <person name="Yin Z."/>
            <person name="Liu H."/>
            <person name="Gao X."/>
            <person name="Li Z."/>
            <person name="Song N."/>
            <person name="Ke X."/>
            <person name="Dai Q."/>
            <person name="Wu Y."/>
            <person name="Sun Y."/>
            <person name="Xu J.-R."/>
            <person name="Kang Z.K."/>
            <person name="Wang L."/>
            <person name="Huang L."/>
        </authorList>
    </citation>
    <scope>NUCLEOTIDE SEQUENCE [LARGE SCALE GENOMIC DNA]</scope>
    <source>
        <strain evidence="3">03-8</strain>
    </source>
</reference>
<dbReference type="EMBL" id="CM003101">
    <property type="protein sequence ID" value="KUI68860.1"/>
    <property type="molecule type" value="Genomic_DNA"/>
</dbReference>
<dbReference type="AlphaFoldDB" id="A0A194VYI2"/>
<dbReference type="Pfam" id="PF24852">
    <property type="entry name" value="DUF7726"/>
    <property type="match status" value="1"/>
</dbReference>
<organism evidence="3 4">
    <name type="scientific">Cytospora mali</name>
    <name type="common">Apple Valsa canker fungus</name>
    <name type="synonym">Valsa mali</name>
    <dbReference type="NCBI Taxonomy" id="578113"/>
    <lineage>
        <taxon>Eukaryota</taxon>
        <taxon>Fungi</taxon>
        <taxon>Dikarya</taxon>
        <taxon>Ascomycota</taxon>
        <taxon>Pezizomycotina</taxon>
        <taxon>Sordariomycetes</taxon>
        <taxon>Sordariomycetidae</taxon>
        <taxon>Diaporthales</taxon>
        <taxon>Cytosporaceae</taxon>
        <taxon>Cytospora</taxon>
    </lineage>
</organism>
<name>A0A194VYI2_CYTMA</name>
<dbReference type="PANTHER" id="PTHR42339">
    <property type="entry name" value="HISTONE H1"/>
    <property type="match status" value="1"/>
</dbReference>
<feature type="domain" description="DUF7726" evidence="2">
    <location>
        <begin position="134"/>
        <end position="214"/>
    </location>
</feature>
<keyword evidence="4" id="KW-1185">Reference proteome</keyword>
<proteinExistence type="predicted"/>
<evidence type="ECO:0000313" key="4">
    <source>
        <dbReference type="Proteomes" id="UP000078559"/>
    </source>
</evidence>